<feature type="transmembrane region" description="Helical" evidence="1">
    <location>
        <begin position="387"/>
        <end position="407"/>
    </location>
</feature>
<keyword evidence="3" id="KW-0645">Protease</keyword>
<evidence type="ECO:0000313" key="3">
    <source>
        <dbReference type="EMBL" id="NQX45720.1"/>
    </source>
</evidence>
<sequence>MNPVGQPLEQRPLTTKLILAGILGLIVFVMFQIAPQLLSSPGGDTAILGKSEVREKAAAFAAKQLGYEPGSQDEWVILYKTDSSFYGYMSREKLLTDYSKNKLDQRYPFDVYHAVLYTSGEPAARLAVDLNMYTGEVAAFAVGADADAAAGLDYGERPAASAIKRPGTITSASSEPDLSLERKESLARPWLQLWGANPAKLKIEANAEGYGLVYSDSSVKVGESRLNYQFNYLDGEVSYFRAGFSAPAWHDTYVAGQTSLAKKLTLFGYGLPTVLLGILALIYSILRRKHTSWKRGVFLSSVHFLIMMVSSYNVLSESGSGSAEARITAVVMFIIYVLYSLLMSLMLYFSLVGGDGLWRSEEKLNPWPHAKEPGYGRYVLNSIRAGYVWAFVLLGVQTVMFIILSYTMDNWSTTDASQSPYNMKYAWLLPIVAWLAGLSEEAVYRLFGIRMLKKLVKNTFIAALITTLIWALGHTLYPIYPVSSRPIELTVVGLLFSYIFLRYGFITVMFSHVVFDSILMGATLIFMQDKVNIGAGIVTIILPFIVGYLVYRFNPPRGQAPAEPVKPI</sequence>
<reference evidence="3 4" key="1">
    <citation type="submission" date="2020-05" db="EMBL/GenBank/DDBJ databases">
        <title>Paenibacillus glebae, sp. nov., Paenibacillus humi sp. nov., Paenibacillus pedi sp. nov., Paenibacillus terrestris sp. nov. and Paenibacillus terricola sp. nov., isolated from a forest top soil sample.</title>
        <authorList>
            <person name="Qi S."/>
            <person name="Carlier A."/>
            <person name="Cnockaert M."/>
            <person name="Vandamme P."/>
        </authorList>
    </citation>
    <scope>NUCLEOTIDE SEQUENCE [LARGE SCALE GENOMIC DNA]</scope>
    <source>
        <strain evidence="3 4">LMG 29502</strain>
    </source>
</reference>
<dbReference type="GO" id="GO:0008237">
    <property type="term" value="F:metallopeptidase activity"/>
    <property type="evidence" value="ECO:0007669"/>
    <property type="project" value="UniProtKB-KW"/>
</dbReference>
<keyword evidence="1" id="KW-1133">Transmembrane helix</keyword>
<feature type="transmembrane region" description="Helical" evidence="1">
    <location>
        <begin position="500"/>
        <end position="526"/>
    </location>
</feature>
<keyword evidence="4" id="KW-1185">Reference proteome</keyword>
<feature type="domain" description="CAAX prenyl protease 2/Lysostaphin resistance protein A-like" evidence="2">
    <location>
        <begin position="425"/>
        <end position="517"/>
    </location>
</feature>
<feature type="transmembrane region" description="Helical" evidence="1">
    <location>
        <begin position="459"/>
        <end position="480"/>
    </location>
</feature>
<feature type="transmembrane region" description="Helical" evidence="1">
    <location>
        <begin position="266"/>
        <end position="285"/>
    </location>
</feature>
<gene>
    <name evidence="3" type="ORF">HQN87_10290</name>
</gene>
<organism evidence="3 4">
    <name type="scientific">Paenibacillus tritici</name>
    <dbReference type="NCBI Taxonomy" id="1873425"/>
    <lineage>
        <taxon>Bacteria</taxon>
        <taxon>Bacillati</taxon>
        <taxon>Bacillota</taxon>
        <taxon>Bacilli</taxon>
        <taxon>Bacillales</taxon>
        <taxon>Paenibacillaceae</taxon>
        <taxon>Paenibacillus</taxon>
    </lineage>
</organism>
<name>A0ABX2DM68_9BACL</name>
<feature type="transmembrane region" description="Helical" evidence="1">
    <location>
        <begin position="327"/>
        <end position="349"/>
    </location>
</feature>
<feature type="transmembrane region" description="Helical" evidence="1">
    <location>
        <begin position="533"/>
        <end position="551"/>
    </location>
</feature>
<keyword evidence="1" id="KW-0472">Membrane</keyword>
<evidence type="ECO:0000259" key="2">
    <source>
        <dbReference type="Pfam" id="PF02517"/>
    </source>
</evidence>
<dbReference type="RefSeq" id="WP_173131776.1">
    <property type="nucleotide sequence ID" value="NZ_JABMKX010000005.1"/>
</dbReference>
<feature type="transmembrane region" description="Helical" evidence="1">
    <location>
        <begin position="427"/>
        <end position="447"/>
    </location>
</feature>
<dbReference type="Proteomes" id="UP000711047">
    <property type="component" value="Unassembled WGS sequence"/>
</dbReference>
<evidence type="ECO:0000256" key="1">
    <source>
        <dbReference type="SAM" id="Phobius"/>
    </source>
</evidence>
<dbReference type="EMBL" id="JABMKX010000005">
    <property type="protein sequence ID" value="NQX45720.1"/>
    <property type="molecule type" value="Genomic_DNA"/>
</dbReference>
<keyword evidence="3" id="KW-0482">Metalloprotease</keyword>
<feature type="transmembrane region" description="Helical" evidence="1">
    <location>
        <begin position="297"/>
        <end position="315"/>
    </location>
</feature>
<comment type="caution">
    <text evidence="3">The sequence shown here is derived from an EMBL/GenBank/DDBJ whole genome shotgun (WGS) entry which is preliminary data.</text>
</comment>
<evidence type="ECO:0000313" key="4">
    <source>
        <dbReference type="Proteomes" id="UP000711047"/>
    </source>
</evidence>
<accession>A0ABX2DM68</accession>
<dbReference type="Pfam" id="PF02517">
    <property type="entry name" value="Rce1-like"/>
    <property type="match status" value="1"/>
</dbReference>
<dbReference type="InterPro" id="IPR003675">
    <property type="entry name" value="Rce1/LyrA-like_dom"/>
</dbReference>
<keyword evidence="1" id="KW-0812">Transmembrane</keyword>
<proteinExistence type="predicted"/>
<protein>
    <submittedName>
        <fullName evidence="3">CPBP family intramembrane metalloprotease</fullName>
    </submittedName>
</protein>
<keyword evidence="3" id="KW-0378">Hydrolase</keyword>
<feature type="transmembrane region" description="Helical" evidence="1">
    <location>
        <begin position="17"/>
        <end position="38"/>
    </location>
</feature>